<reference evidence="1" key="1">
    <citation type="journal article" date="2020" name="Stud. Mycol.">
        <title>101 Dothideomycetes genomes: a test case for predicting lifestyles and emergence of pathogens.</title>
        <authorList>
            <person name="Haridas S."/>
            <person name="Albert R."/>
            <person name="Binder M."/>
            <person name="Bloem J."/>
            <person name="Labutti K."/>
            <person name="Salamov A."/>
            <person name="Andreopoulos B."/>
            <person name="Baker S."/>
            <person name="Barry K."/>
            <person name="Bills G."/>
            <person name="Bluhm B."/>
            <person name="Cannon C."/>
            <person name="Castanera R."/>
            <person name="Culley D."/>
            <person name="Daum C."/>
            <person name="Ezra D."/>
            <person name="Gonzalez J."/>
            <person name="Henrissat B."/>
            <person name="Kuo A."/>
            <person name="Liang C."/>
            <person name="Lipzen A."/>
            <person name="Lutzoni F."/>
            <person name="Magnuson J."/>
            <person name="Mondo S."/>
            <person name="Nolan M."/>
            <person name="Ohm R."/>
            <person name="Pangilinan J."/>
            <person name="Park H.-J."/>
            <person name="Ramirez L."/>
            <person name="Alfaro M."/>
            <person name="Sun H."/>
            <person name="Tritt A."/>
            <person name="Yoshinaga Y."/>
            <person name="Zwiers L.-H."/>
            <person name="Turgeon B."/>
            <person name="Goodwin S."/>
            <person name="Spatafora J."/>
            <person name="Crous P."/>
            <person name="Grigoriev I."/>
        </authorList>
    </citation>
    <scope>NUCLEOTIDE SEQUENCE</scope>
    <source>
        <strain evidence="1">CBS 525.71</strain>
    </source>
</reference>
<dbReference type="EMBL" id="MU006741">
    <property type="protein sequence ID" value="KAF2622884.1"/>
    <property type="molecule type" value="Genomic_DNA"/>
</dbReference>
<evidence type="ECO:0000313" key="1">
    <source>
        <dbReference type="EMBL" id="KAF2622884.1"/>
    </source>
</evidence>
<evidence type="ECO:0000313" key="2">
    <source>
        <dbReference type="Proteomes" id="UP000799754"/>
    </source>
</evidence>
<comment type="caution">
    <text evidence="1">The sequence shown here is derived from an EMBL/GenBank/DDBJ whole genome shotgun (WGS) entry which is preliminary data.</text>
</comment>
<accession>A0ACB6RPN6</accession>
<protein>
    <submittedName>
        <fullName evidence="1">Uncharacterized protein</fullName>
    </submittedName>
</protein>
<keyword evidence="2" id="KW-1185">Reference proteome</keyword>
<name>A0ACB6RPN6_9PLEO</name>
<sequence length="957" mass="106026">MASAPEYQDNAQHRFDPNFTDAVINAIGPKVDDRTRFVMGKLIRHLHDFIREVELTNEEWFEGVRFVNSIGKTTTSSRNEAHRISDVLGVESLVDEIAHKHISESGEAPTSSTILGPFWSPHSPFRELGDSIITDPHPDGQKTLMHGVVRDLDTKKGIPNAVIDIWQASANGKYDFQDQENQKPNNLRGKFTTNENGEYWYYCYKPTAYSLPMDGAAGQLFKTLDRHPFRPAHIHLMVTAEGFKPLITQLYPRDDQWVQNDTVFAVKDDLLLDFEPSKDDKAKYDLEYNVTLAPTGKKTGRLEGIPRLPNMPTSLTVIPEHIYLHPPPIMPHIVKLLLALTRHTTKRIKPPSHRRFTTTPQFTMRVPYAPKEAPTEEARPVYERIAARRNPRPLIPLDLALLHNPSVADGWSSFIGAIRTKTSVPDTLKELAISRIAALNGAVHEWDVHAALAIKAGVSTSTMKIVFEHPFIGRGAERKGDGEGLEKLTKEERSVLEYTDQMTLGVHVEDDVAEALKTFLEDKQIVELTATVAAYNSPRLLTRTLRHAPRIAPLSTVRHASTKHPVNFTPPTQSDLDELRESVQDFARREIPEELAARTDRENAFPNDMWQKFGEAGFLGITASEEHGGLAMGYQAHCVVMEELSRASGSIGLSYAAHSQLCVNQLMLNGNEAQKKKYLPGLISGERIGGLAMSEHSAGSDVVSMKTTAKEVDGGYLLNGTKMWITNGPDAHTIVVYAKTAPDAASKGITAFIVDTDTKGFSVANKLDKLGMRGSNTGELVFEDVFVPAENMLGSLNKGVRVLMEGLDLERLVLSAGPLGLMQACLDNVLPYTHQRKQFGQPIAHNQLVQGKLADMYTKYRASASFTYSVARAVDESHADPIIKTQDCAGAILYAAERASEVAADAVQLMGGMGYMNEVPVGRILRDAKLYEIGAGTSEVRRMVIGRAFNKEYKQEI</sequence>
<gene>
    <name evidence="1" type="ORF">BU25DRAFT_442922</name>
</gene>
<organism evidence="1 2">
    <name type="scientific">Macroventuria anomochaeta</name>
    <dbReference type="NCBI Taxonomy" id="301207"/>
    <lineage>
        <taxon>Eukaryota</taxon>
        <taxon>Fungi</taxon>
        <taxon>Dikarya</taxon>
        <taxon>Ascomycota</taxon>
        <taxon>Pezizomycotina</taxon>
        <taxon>Dothideomycetes</taxon>
        <taxon>Pleosporomycetidae</taxon>
        <taxon>Pleosporales</taxon>
        <taxon>Pleosporineae</taxon>
        <taxon>Didymellaceae</taxon>
        <taxon>Macroventuria</taxon>
    </lineage>
</organism>
<proteinExistence type="predicted"/>
<dbReference type="Proteomes" id="UP000799754">
    <property type="component" value="Unassembled WGS sequence"/>
</dbReference>